<feature type="transmembrane region" description="Helical" evidence="5">
    <location>
        <begin position="365"/>
        <end position="393"/>
    </location>
</feature>
<feature type="domain" description="STAS" evidence="6">
    <location>
        <begin position="489"/>
        <end position="675"/>
    </location>
</feature>
<feature type="transmembrane region" description="Helical" evidence="5">
    <location>
        <begin position="256"/>
        <end position="277"/>
    </location>
</feature>
<comment type="caution">
    <text evidence="7">The sequence shown here is derived from an EMBL/GenBank/DDBJ whole genome shotgun (WGS) entry which is preliminary data.</text>
</comment>
<keyword evidence="8" id="KW-1185">Reference proteome</keyword>
<keyword evidence="2 5" id="KW-0812">Transmembrane</keyword>
<dbReference type="Pfam" id="PF01740">
    <property type="entry name" value="STAS"/>
    <property type="match status" value="1"/>
</dbReference>
<accession>A0ABR4QMH0</accession>
<evidence type="ECO:0000256" key="2">
    <source>
        <dbReference type="ARBA" id="ARBA00022692"/>
    </source>
</evidence>
<keyword evidence="4 5" id="KW-0472">Membrane</keyword>
<dbReference type="EMBL" id="JAKROA010000002">
    <property type="protein sequence ID" value="KAL5110767.1"/>
    <property type="molecule type" value="Genomic_DNA"/>
</dbReference>
<feature type="transmembrane region" description="Helical" evidence="5">
    <location>
        <begin position="170"/>
        <end position="190"/>
    </location>
</feature>
<organism evidence="7 8">
    <name type="scientific">Taenia crassiceps</name>
    <dbReference type="NCBI Taxonomy" id="6207"/>
    <lineage>
        <taxon>Eukaryota</taxon>
        <taxon>Metazoa</taxon>
        <taxon>Spiralia</taxon>
        <taxon>Lophotrochozoa</taxon>
        <taxon>Platyhelminthes</taxon>
        <taxon>Cestoda</taxon>
        <taxon>Eucestoda</taxon>
        <taxon>Cyclophyllidea</taxon>
        <taxon>Taeniidae</taxon>
        <taxon>Taenia</taxon>
    </lineage>
</organism>
<evidence type="ECO:0000256" key="4">
    <source>
        <dbReference type="ARBA" id="ARBA00023136"/>
    </source>
</evidence>
<feature type="transmembrane region" description="Helical" evidence="5">
    <location>
        <begin position="196"/>
        <end position="217"/>
    </location>
</feature>
<protein>
    <submittedName>
        <fullName evidence="7">Solute carrier family 26 member 9</fullName>
    </submittedName>
</protein>
<dbReference type="InterPro" id="IPR011547">
    <property type="entry name" value="SLC26A/SulP_dom"/>
</dbReference>
<evidence type="ECO:0000313" key="8">
    <source>
        <dbReference type="Proteomes" id="UP001651158"/>
    </source>
</evidence>
<evidence type="ECO:0000256" key="3">
    <source>
        <dbReference type="ARBA" id="ARBA00022989"/>
    </source>
</evidence>
<dbReference type="InterPro" id="IPR002645">
    <property type="entry name" value="STAS_dom"/>
</dbReference>
<feature type="transmembrane region" description="Helical" evidence="5">
    <location>
        <begin position="436"/>
        <end position="461"/>
    </location>
</feature>
<keyword evidence="3 5" id="KW-1133">Transmembrane helix</keyword>
<evidence type="ECO:0000259" key="6">
    <source>
        <dbReference type="PROSITE" id="PS50801"/>
    </source>
</evidence>
<evidence type="ECO:0000256" key="5">
    <source>
        <dbReference type="SAM" id="Phobius"/>
    </source>
</evidence>
<dbReference type="PROSITE" id="PS50801">
    <property type="entry name" value="STAS"/>
    <property type="match status" value="1"/>
</dbReference>
<dbReference type="PANTHER" id="PTHR11814">
    <property type="entry name" value="SULFATE TRANSPORTER"/>
    <property type="match status" value="1"/>
</dbReference>
<feature type="transmembrane region" description="Helical" evidence="5">
    <location>
        <begin position="66"/>
        <end position="87"/>
    </location>
</feature>
<feature type="transmembrane region" description="Helical" evidence="5">
    <location>
        <begin position="399"/>
        <end position="416"/>
    </location>
</feature>
<proteinExistence type="predicted"/>
<feature type="transmembrane region" description="Helical" evidence="5">
    <location>
        <begin position="107"/>
        <end position="123"/>
    </location>
</feature>
<dbReference type="Proteomes" id="UP001651158">
    <property type="component" value="Unassembled WGS sequence"/>
</dbReference>
<dbReference type="Pfam" id="PF00916">
    <property type="entry name" value="Sulfate_transp"/>
    <property type="match status" value="2"/>
</dbReference>
<sequence>MDSSVDENTRVRYRVKRLTYTQREFADEFHETPKSAFTFAKVKSALRKVRLKTFGFELFPIFKSLVTYYSLHCFTLDIIAGITMAFFHLPQGMAYGALAGLRPINGLYTSFFPVLSYFFFAASRHNSIGTFSLASLLFSEPINRLTLQYYHPTHPSNTTAMSDEEYAFRLNLALTLAFCVGILQVIMALLQVGSLAAYLSGPLISGFMCASAFHVVASQLNYLFGIKLPRVYGPGTYSSMYINPFFRKKFKFPIPVELILVVLGTVISHFVGFSSRWGVTVVGKIPSGLPAPVVPTFAYFSDLVPDIFVIAIIVFAINAGLAKTYASEFGYDILDNQELLALGISNTFASFFQCHTASGALSRTAVVVTIGMASQIASLISCGIFLIILFFIAPYLESLPRAILGCIVCVALTSTFKKALDLKRLWKVSKIDASIWLVSFLTTFAVDIIYGVGVGFIYSILTVVSRSQYGGRFLLGEAKNTDLYSELKRFEEVRELESIKIIRYDGPVYFANVASFQKAVYRLSGVDPVKVQRDLHKKESGRKFFSLHKSKSTTPAASLSKLPTEGVDERDDVEDMAIRSNAPVSFDAEVDAEAREEAEKPLRYIILDASGWMFTDTVGLRGIKEMIKNYTEVEVNILVAALRPRLREMFDKAGVFSVLSEENFFVSLHDAVLVALAELHSTAAVVGGGEDGTRGTVALRRRRTIEEVRSILEADPDATTDLSVLGEERAVAF</sequence>
<dbReference type="InterPro" id="IPR001902">
    <property type="entry name" value="SLC26A/SulP_fam"/>
</dbReference>
<dbReference type="SUPFAM" id="SSF52091">
    <property type="entry name" value="SpoIIaa-like"/>
    <property type="match status" value="1"/>
</dbReference>
<gene>
    <name evidence="7" type="ORF">TcWFU_008254</name>
</gene>
<dbReference type="CDD" id="cd07042">
    <property type="entry name" value="STAS_SulP_like_sulfate_transporter"/>
    <property type="match status" value="1"/>
</dbReference>
<evidence type="ECO:0000256" key="1">
    <source>
        <dbReference type="ARBA" id="ARBA00004141"/>
    </source>
</evidence>
<evidence type="ECO:0000313" key="7">
    <source>
        <dbReference type="EMBL" id="KAL5110767.1"/>
    </source>
</evidence>
<comment type="subcellular location">
    <subcellularLocation>
        <location evidence="1">Membrane</location>
        <topology evidence="1">Multi-pass membrane protein</topology>
    </subcellularLocation>
</comment>
<name>A0ABR4QMH0_9CEST</name>
<dbReference type="Gene3D" id="3.30.750.24">
    <property type="entry name" value="STAS domain"/>
    <property type="match status" value="1"/>
</dbReference>
<dbReference type="InterPro" id="IPR036513">
    <property type="entry name" value="STAS_dom_sf"/>
</dbReference>
<reference evidence="7 8" key="1">
    <citation type="journal article" date="2022" name="Front. Cell. Infect. Microbiol.">
        <title>The Genomes of Two Strains of Taenia crassiceps the Animal Model for the Study of Human Cysticercosis.</title>
        <authorList>
            <person name="Bobes R.J."/>
            <person name="Estrada K."/>
            <person name="Rios-Valencia D.G."/>
            <person name="Calderon-Gallegos A."/>
            <person name="de la Torre P."/>
            <person name="Carrero J.C."/>
            <person name="Sanchez-Flores A."/>
            <person name="Laclette J.P."/>
        </authorList>
    </citation>
    <scope>NUCLEOTIDE SEQUENCE [LARGE SCALE GENOMIC DNA]</scope>
    <source>
        <strain evidence="7">WFUcys</strain>
    </source>
</reference>
<feature type="transmembrane region" description="Helical" evidence="5">
    <location>
        <begin position="297"/>
        <end position="317"/>
    </location>
</feature>